<keyword evidence="6" id="KW-1185">Reference proteome</keyword>
<dbReference type="InterPro" id="IPR013108">
    <property type="entry name" value="Amidohydro_3"/>
</dbReference>
<evidence type="ECO:0000313" key="5">
    <source>
        <dbReference type="EMBL" id="NGM18619.1"/>
    </source>
</evidence>
<accession>A0A6M1LES3</accession>
<organism evidence="5 6">
    <name type="scientific">Falsiroseomonas algicola</name>
    <dbReference type="NCBI Taxonomy" id="2716930"/>
    <lineage>
        <taxon>Bacteria</taxon>
        <taxon>Pseudomonadati</taxon>
        <taxon>Pseudomonadota</taxon>
        <taxon>Alphaproteobacteria</taxon>
        <taxon>Acetobacterales</taxon>
        <taxon>Roseomonadaceae</taxon>
        <taxon>Falsiroseomonas</taxon>
    </lineage>
</organism>
<protein>
    <submittedName>
        <fullName evidence="5">Cytosine deaminase</fullName>
        <ecNumber evidence="5">3.5.4.1</ecNumber>
    </submittedName>
</protein>
<dbReference type="GO" id="GO:0006209">
    <property type="term" value="P:cytosine catabolic process"/>
    <property type="evidence" value="ECO:0007669"/>
    <property type="project" value="TreeGrafter"/>
</dbReference>
<dbReference type="GO" id="GO:0004131">
    <property type="term" value="F:cytosine deaminase activity"/>
    <property type="evidence" value="ECO:0007669"/>
    <property type="project" value="UniProtKB-EC"/>
</dbReference>
<feature type="domain" description="Amidohydrolase 3" evidence="4">
    <location>
        <begin position="300"/>
        <end position="348"/>
    </location>
</feature>
<dbReference type="GO" id="GO:0046872">
    <property type="term" value="F:metal ion binding"/>
    <property type="evidence" value="ECO:0007669"/>
    <property type="project" value="UniProtKB-KW"/>
</dbReference>
<feature type="region of interest" description="Disordered" evidence="3">
    <location>
        <begin position="1"/>
        <end position="32"/>
    </location>
</feature>
<reference evidence="5 6" key="2">
    <citation type="submission" date="2020-03" db="EMBL/GenBank/DDBJ databases">
        <title>Roseomonas stagni sp. nov., isolated from pond water in Japan.</title>
        <authorList>
            <person name="Furuhata K."/>
            <person name="Miyamoto H."/>
            <person name="Goto K."/>
        </authorList>
    </citation>
    <scope>NUCLEOTIDE SEQUENCE [LARGE SCALE GENOMIC DNA]</scope>
    <source>
        <strain evidence="5 6">PeD5</strain>
    </source>
</reference>
<sequence length="681" mass="73685">MGGAGQGHPQLHPAGPDRDRPHAAGGLGHAVGIAADHAADHLRGAVRRRPAGARARGPLRAVAHHRIVALPLCGDPAGDADRGHRAADLHLGGRHPHRAADLRLDRRLLPDPVEHDARPEQRGPQPGGPVPPVSRQSLAGAALPPPADGDALLPRGAPHLGRPGADRRDRRRIRGGHGRARLGPRLSHPGSRLPAQDSPDVRLPRAHLRHRYRHLPGAQPHLASRAPPLARKRDEGTEVVKTALASAGSRFWLLDARVPTALLAHAEGPQEADGLSRVDIRIEEGRIAAIVPAGHGGEDGIDLRGGQVWPGFVDAHTHLDKGHIWPRSRNADGTFAGAINAVMADRTKAWSPEDVAARADFSLRCAYAHGTVAIRTHLDTYMPHGAGTWRVFRKLREDWAGRIDLQMSSICPLDRFKGDDGVALADMVADSGGVLGMVTRHSGGIHDDLPEGFQEELDHFFSLAEARNLDLDLHVDESGESGARALREIALTALKRGFKGRIQAGHCCSLSIQPEDFAKETIARVAEAGIDIVVLPMCNMYLQDRVPNRTPRWRGVTLVHEMRAAGIRVSVASDNTRDPFYAYGDLDMAEVFREATRILHLDHPFGDWHGAAAAAPAEAMQVERQHGRIRVGATADLVLFSARFMTELLSRPQSDRIVLRAGKVLEATVPDWRELDAVVGL</sequence>
<evidence type="ECO:0000256" key="2">
    <source>
        <dbReference type="ARBA" id="ARBA00022801"/>
    </source>
</evidence>
<dbReference type="EMBL" id="JAAIKB010000001">
    <property type="protein sequence ID" value="NGM18619.1"/>
    <property type="molecule type" value="Genomic_DNA"/>
</dbReference>
<keyword evidence="1" id="KW-0479">Metal-binding</keyword>
<evidence type="ECO:0000313" key="6">
    <source>
        <dbReference type="Proteomes" id="UP000475385"/>
    </source>
</evidence>
<dbReference type="AlphaFoldDB" id="A0A6M1LES3"/>
<feature type="region of interest" description="Disordered" evidence="3">
    <location>
        <begin position="213"/>
        <end position="234"/>
    </location>
</feature>
<dbReference type="PANTHER" id="PTHR32027:SF0">
    <property type="entry name" value="CYTOSINE DEAMINASE"/>
    <property type="match status" value="1"/>
</dbReference>
<dbReference type="SUPFAM" id="SSF51338">
    <property type="entry name" value="Composite domain of metallo-dependent hydrolases"/>
    <property type="match status" value="1"/>
</dbReference>
<keyword evidence="2 5" id="KW-0378">Hydrolase</keyword>
<dbReference type="PANTHER" id="PTHR32027">
    <property type="entry name" value="CYTOSINE DEAMINASE"/>
    <property type="match status" value="1"/>
</dbReference>
<name>A0A6M1LES3_9PROT</name>
<dbReference type="Gene3D" id="2.30.40.10">
    <property type="entry name" value="Urease, subunit C, domain 1"/>
    <property type="match status" value="1"/>
</dbReference>
<feature type="region of interest" description="Disordered" evidence="3">
    <location>
        <begin position="114"/>
        <end position="199"/>
    </location>
</feature>
<dbReference type="FunFam" id="3.20.20.140:FF:000019">
    <property type="entry name" value="Cytosine deaminase"/>
    <property type="match status" value="1"/>
</dbReference>
<evidence type="ECO:0000256" key="1">
    <source>
        <dbReference type="ARBA" id="ARBA00022723"/>
    </source>
</evidence>
<feature type="domain" description="Amidohydrolase 3" evidence="4">
    <location>
        <begin position="454"/>
        <end position="663"/>
    </location>
</feature>
<dbReference type="GO" id="GO:0035888">
    <property type="term" value="F:isoguanine deaminase activity"/>
    <property type="evidence" value="ECO:0007669"/>
    <property type="project" value="TreeGrafter"/>
</dbReference>
<dbReference type="Gene3D" id="3.20.20.140">
    <property type="entry name" value="Metal-dependent hydrolases"/>
    <property type="match status" value="1"/>
</dbReference>
<gene>
    <name evidence="5" type="ORF">G3576_01245</name>
</gene>
<comment type="caution">
    <text evidence="5">The sequence shown here is derived from an EMBL/GenBank/DDBJ whole genome shotgun (WGS) entry which is preliminary data.</text>
</comment>
<dbReference type="SUPFAM" id="SSF51556">
    <property type="entry name" value="Metallo-dependent hydrolases"/>
    <property type="match status" value="1"/>
</dbReference>
<feature type="compositionally biased region" description="Low complexity" evidence="3">
    <location>
        <begin position="133"/>
        <end position="154"/>
    </location>
</feature>
<dbReference type="InterPro" id="IPR052349">
    <property type="entry name" value="Metallo-hydrolase_Enzymes"/>
</dbReference>
<dbReference type="NCBIfam" id="NF005759">
    <property type="entry name" value="PRK07583.1"/>
    <property type="match status" value="1"/>
</dbReference>
<evidence type="ECO:0000259" key="4">
    <source>
        <dbReference type="Pfam" id="PF07969"/>
    </source>
</evidence>
<proteinExistence type="predicted"/>
<dbReference type="Proteomes" id="UP000475385">
    <property type="component" value="Unassembled WGS sequence"/>
</dbReference>
<dbReference type="Pfam" id="PF07969">
    <property type="entry name" value="Amidohydro_3"/>
    <property type="match status" value="2"/>
</dbReference>
<dbReference type="InterPro" id="IPR032466">
    <property type="entry name" value="Metal_Hydrolase"/>
</dbReference>
<dbReference type="EC" id="3.5.4.1" evidence="5"/>
<evidence type="ECO:0000256" key="3">
    <source>
        <dbReference type="SAM" id="MobiDB-lite"/>
    </source>
</evidence>
<dbReference type="CDD" id="cd01293">
    <property type="entry name" value="Bact_CD"/>
    <property type="match status" value="1"/>
</dbReference>
<dbReference type="InterPro" id="IPR011059">
    <property type="entry name" value="Metal-dep_hydrolase_composite"/>
</dbReference>
<feature type="compositionally biased region" description="Basic residues" evidence="3">
    <location>
        <begin position="169"/>
        <end position="182"/>
    </location>
</feature>
<reference evidence="5 6" key="1">
    <citation type="submission" date="2020-02" db="EMBL/GenBank/DDBJ databases">
        <authorList>
            <person name="Kim H.M."/>
            <person name="Jeon C.O."/>
        </authorList>
    </citation>
    <scope>NUCLEOTIDE SEQUENCE [LARGE SCALE GENOMIC DNA]</scope>
    <source>
        <strain evidence="5 6">PeD5</strain>
    </source>
</reference>